<keyword evidence="5" id="KW-1185">Reference proteome</keyword>
<feature type="domain" description="Baseplate protein J-like barrel" evidence="1">
    <location>
        <begin position="93"/>
        <end position="181"/>
    </location>
</feature>
<evidence type="ECO:0000259" key="1">
    <source>
        <dbReference type="Pfam" id="PF04865"/>
    </source>
</evidence>
<name>A0A178HLS1_9HYPH</name>
<evidence type="ECO:0000259" key="2">
    <source>
        <dbReference type="Pfam" id="PF26078"/>
    </source>
</evidence>
<dbReference type="STRING" id="1770058.A3840_17415"/>
<comment type="caution">
    <text evidence="4">The sequence shown here is derived from an EMBL/GenBank/DDBJ whole genome shotgun (WGS) entry which is preliminary data.</text>
</comment>
<gene>
    <name evidence="4" type="ORF">A3840_17415</name>
</gene>
<dbReference type="Proteomes" id="UP000078389">
    <property type="component" value="Unassembled WGS sequence"/>
</dbReference>
<evidence type="ECO:0000313" key="5">
    <source>
        <dbReference type="Proteomes" id="UP000078389"/>
    </source>
</evidence>
<organism evidence="4 5">
    <name type="scientific">Devosia elaeis</name>
    <dbReference type="NCBI Taxonomy" id="1770058"/>
    <lineage>
        <taxon>Bacteria</taxon>
        <taxon>Pseudomonadati</taxon>
        <taxon>Pseudomonadota</taxon>
        <taxon>Alphaproteobacteria</taxon>
        <taxon>Hyphomicrobiales</taxon>
        <taxon>Devosiaceae</taxon>
        <taxon>Devosia</taxon>
    </lineage>
</organism>
<dbReference type="PANTHER" id="PTHR35862:SF1">
    <property type="entry name" value="FELS-2 PROPHAGE PROTEIN"/>
    <property type="match status" value="1"/>
</dbReference>
<evidence type="ECO:0000313" key="4">
    <source>
        <dbReference type="EMBL" id="OAM73773.1"/>
    </source>
</evidence>
<protein>
    <submittedName>
        <fullName evidence="4">Baseplate protein</fullName>
    </submittedName>
</protein>
<accession>A0A178HLS1</accession>
<dbReference type="Pfam" id="PF26079">
    <property type="entry name" value="Baseplate_J_C"/>
    <property type="match status" value="1"/>
</dbReference>
<dbReference type="OrthoDB" id="9793802at2"/>
<proteinExistence type="predicted"/>
<dbReference type="EMBL" id="LVVY01000130">
    <property type="protein sequence ID" value="OAM73773.1"/>
    <property type="molecule type" value="Genomic_DNA"/>
</dbReference>
<evidence type="ECO:0000259" key="3">
    <source>
        <dbReference type="Pfam" id="PF26079"/>
    </source>
</evidence>
<dbReference type="PANTHER" id="PTHR35862">
    <property type="entry name" value="FELS-2 PROPHAGE PROTEIN"/>
    <property type="match status" value="1"/>
</dbReference>
<reference evidence="4 5" key="1">
    <citation type="submission" date="2016-03" db="EMBL/GenBank/DDBJ databases">
        <title>Genome sequencing of Devosia sp. S37.</title>
        <authorList>
            <person name="Mohd Nor M."/>
        </authorList>
    </citation>
    <scope>NUCLEOTIDE SEQUENCE [LARGE SCALE GENOMIC DNA]</scope>
    <source>
        <strain evidence="4 5">S37</strain>
    </source>
</reference>
<feature type="domain" description="Baseplate J-like C-terminal" evidence="3">
    <location>
        <begin position="279"/>
        <end position="359"/>
    </location>
</feature>
<sequence>MPLPEPSFVERDPAALTAQMIADYETYTGRKLQPAQVERLIIDIISYRESLVRVAIQEAAKQNLLAFAAFPMIDYLGELLGVTRLPEAAAQTTLRFTLSAVQPGSVIVPAGTRVRSADGQVVFATLADREIKAGELAAEATAQAQTPGEIANGYVQGQIAALLDPIPHVSGAVNVSTSFGGRARETDNRLRERIREAPERFSVAGPVGAYRWHAVSTHQSIMDAAVLSPRPGLVRIHVLTDTGLPSAELLEAVTAQVSDDRVRPLTDTVQVAPPVRVPYDITAAITLFRDVDPETAITAVHAAAQSFAAERRRGLGRDLVPSQIISALSVAGVYRVQLTTPEWRELDPSEWADCENIVLTIAGVADG</sequence>
<dbReference type="Pfam" id="PF26078">
    <property type="entry name" value="Baseplate_J_M"/>
    <property type="match status" value="1"/>
</dbReference>
<dbReference type="Pfam" id="PF04865">
    <property type="entry name" value="Baseplate_J"/>
    <property type="match status" value="1"/>
</dbReference>
<dbReference type="InterPro" id="IPR014507">
    <property type="entry name" value="Baseplate_assembly_J_pred"/>
</dbReference>
<dbReference type="AlphaFoldDB" id="A0A178HLS1"/>
<feature type="domain" description="Baseplate J-like central" evidence="2">
    <location>
        <begin position="203"/>
        <end position="272"/>
    </location>
</feature>
<dbReference type="RefSeq" id="WP_067459929.1">
    <property type="nucleotide sequence ID" value="NZ_LVVY01000130.1"/>
</dbReference>
<dbReference type="PIRSF" id="PIRSF020481">
    <property type="entry name" value="BAP"/>
    <property type="match status" value="1"/>
</dbReference>
<dbReference type="InterPro" id="IPR058530">
    <property type="entry name" value="Baseplate_J-like_C"/>
</dbReference>
<dbReference type="InterPro" id="IPR058531">
    <property type="entry name" value="Baseplate_J_M"/>
</dbReference>
<dbReference type="InterPro" id="IPR006949">
    <property type="entry name" value="Barrel_Baseplate_J-like"/>
</dbReference>
<dbReference type="InterPro" id="IPR052726">
    <property type="entry name" value="Phage_Baseplate_Hub"/>
</dbReference>